<feature type="region of interest" description="Disordered" evidence="1">
    <location>
        <begin position="688"/>
        <end position="797"/>
    </location>
</feature>
<protein>
    <submittedName>
        <fullName evidence="2">Uncharacterized protein</fullName>
    </submittedName>
</protein>
<dbReference type="Proteomes" id="UP000245783">
    <property type="component" value="Unassembled WGS sequence"/>
</dbReference>
<evidence type="ECO:0000256" key="1">
    <source>
        <dbReference type="SAM" id="MobiDB-lite"/>
    </source>
</evidence>
<reference evidence="2 3" key="1">
    <citation type="journal article" date="2018" name="Mol. Biol. Evol.">
        <title>Broad Genomic Sampling Reveals a Smut Pathogenic Ancestry of the Fungal Clade Ustilaginomycotina.</title>
        <authorList>
            <person name="Kijpornyongpan T."/>
            <person name="Mondo S.J."/>
            <person name="Barry K."/>
            <person name="Sandor L."/>
            <person name="Lee J."/>
            <person name="Lipzen A."/>
            <person name="Pangilinan J."/>
            <person name="LaButti K."/>
            <person name="Hainaut M."/>
            <person name="Henrissat B."/>
            <person name="Grigoriev I.V."/>
            <person name="Spatafora J.W."/>
            <person name="Aime M.C."/>
        </authorList>
    </citation>
    <scope>NUCLEOTIDE SEQUENCE [LARGE SCALE GENOMIC DNA]</scope>
    <source>
        <strain evidence="2 3">MCA 4658</strain>
    </source>
</reference>
<gene>
    <name evidence="2" type="ORF">IE81DRAFT_350809</name>
</gene>
<dbReference type="EMBL" id="KZ819553">
    <property type="protein sequence ID" value="PWN38713.1"/>
    <property type="molecule type" value="Genomic_DNA"/>
</dbReference>
<feature type="compositionally biased region" description="Acidic residues" evidence="1">
    <location>
        <begin position="716"/>
        <end position="735"/>
    </location>
</feature>
<feature type="compositionally biased region" description="Basic and acidic residues" evidence="1">
    <location>
        <begin position="745"/>
        <end position="763"/>
    </location>
</feature>
<organism evidence="2 3">
    <name type="scientific">Ceraceosorus guamensis</name>
    <dbReference type="NCBI Taxonomy" id="1522189"/>
    <lineage>
        <taxon>Eukaryota</taxon>
        <taxon>Fungi</taxon>
        <taxon>Dikarya</taxon>
        <taxon>Basidiomycota</taxon>
        <taxon>Ustilaginomycotina</taxon>
        <taxon>Exobasidiomycetes</taxon>
        <taxon>Ceraceosorales</taxon>
        <taxon>Ceraceosoraceae</taxon>
        <taxon>Ceraceosorus</taxon>
    </lineage>
</organism>
<name>A0A316VQK8_9BASI</name>
<feature type="compositionally biased region" description="Basic and acidic residues" evidence="1">
    <location>
        <begin position="695"/>
        <end position="714"/>
    </location>
</feature>
<dbReference type="GeneID" id="37038476"/>
<feature type="compositionally biased region" description="Basic and acidic residues" evidence="1">
    <location>
        <begin position="779"/>
        <end position="788"/>
    </location>
</feature>
<dbReference type="RefSeq" id="XP_025365873.1">
    <property type="nucleotide sequence ID" value="XM_025516606.1"/>
</dbReference>
<sequence>MSNPFLIPAPAVAQYPVAELSHGYSTRYFPVPHRLLSAMSIPLLTPAPVQNLDSALGAATLAQKRHAHNEERIATLHMVSDELTQRLTQRPVIPERSPELSHGYPTRYFPVQHQLPSAMSAPLLTPAPLAAQNLDAALRAATLAQRRHARNEECIAALHMISDKLTQQFTQRPVIPERLPEQLAEMRQDLLDLAAYEFAREGMRTIKVGHRMGVWLDDAAILPALHALAKNANQFNPSEWPCFLLNGPGQHYVCRASAVTTLQGLAQHGQQYLRNLDWCLLQQSVLESTEETAAHATYVGCCHRDLLGPSAAQTRAAEDSGQVGGTRRNRWDSGGWQSYGLSDGFVLRLFDGAGVQDGRPAAVGEVNAGIVNLIRQNHAHLCRVDCSTPDAPAALQRIIDMASRTSVKRPSMIVMKDMTAEDLRGQHTADYGLFGLGCGQGPASFQQLLALIEYSHDKTVYDRIDRRTATPAYARRHVIDFWSHGPDHRLIFLHAVMLSARLLVAFDAPVVRFTSTSVIWIMCNCINKILRNVAQEVGPHLLADVLTGVRSIADLGTAIFDRGDASNLRWQREAGQAQRFMVDLCGTTRSSSITLRSGKEMLVDYNFLAILTAHEDVLKYLPNYAKDWSSLMYLSNAVFRAAQELQDRQLLEGLVRESGVAALISQTRSCLKKLFLVQGFVFWRAQDEDTEDRDDSNNHPDAPDDEHHAHHVDDLNNPDDGNDDGNDNSDDDDNSNDPYHYQGHNGHDGHDGHDSHDGHDGHNGHTPSAQLASSKGKRRAIDEADSSRTRRKRNASLPLEVLRKDALLPSEVLRKNASSSSQVLKQLKTPTSTTACHPPRSELWHKRMKQRTFRTAAGLPQSKERKKQWADAAIGGAAQKRVVIIAGAEAVEGANVHHGLPPALLRAVAQTDEAEDLLHCFWTAPEQGEEEAVGG</sequence>
<dbReference type="AlphaFoldDB" id="A0A316VQK8"/>
<evidence type="ECO:0000313" key="2">
    <source>
        <dbReference type="EMBL" id="PWN38713.1"/>
    </source>
</evidence>
<feature type="region of interest" description="Disordered" evidence="1">
    <location>
        <begin position="816"/>
        <end position="838"/>
    </location>
</feature>
<dbReference type="InParanoid" id="A0A316VQK8"/>
<feature type="compositionally biased region" description="Polar residues" evidence="1">
    <location>
        <begin position="816"/>
        <end position="835"/>
    </location>
</feature>
<accession>A0A316VQK8</accession>
<dbReference type="OrthoDB" id="10578619at2759"/>
<keyword evidence="3" id="KW-1185">Reference proteome</keyword>
<evidence type="ECO:0000313" key="3">
    <source>
        <dbReference type="Proteomes" id="UP000245783"/>
    </source>
</evidence>
<proteinExistence type="predicted"/>